<evidence type="ECO:0000256" key="1">
    <source>
        <dbReference type="ARBA" id="ARBA00004651"/>
    </source>
</evidence>
<feature type="transmembrane region" description="Helical" evidence="8">
    <location>
        <begin position="192"/>
        <end position="209"/>
    </location>
</feature>
<keyword evidence="6 8" id="KW-1133">Transmembrane helix</keyword>
<dbReference type="OrthoDB" id="1347108at2"/>
<evidence type="ECO:0000256" key="2">
    <source>
        <dbReference type="ARBA" id="ARBA00009142"/>
    </source>
</evidence>
<keyword evidence="3" id="KW-0813">Transport</keyword>
<dbReference type="GO" id="GO:0005886">
    <property type="term" value="C:plasma membrane"/>
    <property type="evidence" value="ECO:0007669"/>
    <property type="project" value="UniProtKB-SubCell"/>
</dbReference>
<dbReference type="AlphaFoldDB" id="A0A5B8YM64"/>
<feature type="transmembrane region" description="Helical" evidence="8">
    <location>
        <begin position="96"/>
        <end position="115"/>
    </location>
</feature>
<keyword evidence="10" id="KW-1185">Reference proteome</keyword>
<gene>
    <name evidence="9" type="ORF">FK178_15370</name>
</gene>
<comment type="similarity">
    <text evidence="2 8">Belongs to the 4-toluene sulfonate uptake permease (TSUP) (TC 2.A.102) family.</text>
</comment>
<evidence type="ECO:0000256" key="3">
    <source>
        <dbReference type="ARBA" id="ARBA00022448"/>
    </source>
</evidence>
<name>A0A5B8YM64_9FLAO</name>
<protein>
    <recommendedName>
        <fullName evidence="8">Probable membrane transporter protein</fullName>
    </recommendedName>
</protein>
<keyword evidence="7 8" id="KW-0472">Membrane</keyword>
<dbReference type="InterPro" id="IPR052017">
    <property type="entry name" value="TSUP"/>
</dbReference>
<feature type="transmembrane region" description="Helical" evidence="8">
    <location>
        <begin position="127"/>
        <end position="150"/>
    </location>
</feature>
<feature type="transmembrane region" description="Helical" evidence="8">
    <location>
        <begin position="7"/>
        <end position="38"/>
    </location>
</feature>
<evidence type="ECO:0000256" key="4">
    <source>
        <dbReference type="ARBA" id="ARBA00022475"/>
    </source>
</evidence>
<evidence type="ECO:0000256" key="6">
    <source>
        <dbReference type="ARBA" id="ARBA00022989"/>
    </source>
</evidence>
<reference evidence="9 10" key="1">
    <citation type="submission" date="2019-08" db="EMBL/GenBank/DDBJ databases">
        <title>Antarcticibacterium arcticum sp. nov., a bacterium isolated from marine sediment of the Canadian Beaufort Sea.</title>
        <authorList>
            <person name="Lee Y.M."/>
            <person name="Baek K."/>
            <person name="Lee D.-H."/>
            <person name="Shin S.C."/>
            <person name="Jin Y.K."/>
            <person name="Park Y."/>
        </authorList>
    </citation>
    <scope>NUCLEOTIDE SEQUENCE [LARGE SCALE GENOMIC DNA]</scope>
    <source>
        <strain evidence="9 10">PAMC 28998</strain>
    </source>
</reference>
<dbReference type="InterPro" id="IPR002781">
    <property type="entry name" value="TM_pro_TauE-like"/>
</dbReference>
<evidence type="ECO:0000256" key="7">
    <source>
        <dbReference type="ARBA" id="ARBA00023136"/>
    </source>
</evidence>
<keyword evidence="4 8" id="KW-1003">Cell membrane</keyword>
<sequence length="233" mass="25573">MNIDILVILGIAIFCGFFVQTLIGFAGSLISLPILLLAVKLPDAIAFISIFYLFSSAFMVHKEWQNIDKTTILRLTLTSVIGVILGIAVLTYSKPVILQTGLGIFILLYVFYVWVGKTELVLGRKTNWAFGVMGGFFSGVFSTGGPLYVISVKNSVQEAKSIRATMIGILALVTLIRIPALSISGVLKLQHLKLSLIILPIFFLAQFLGTKLFPKVNEAQFKKILLFLLTLSD</sequence>
<dbReference type="PANTHER" id="PTHR30269:SF37">
    <property type="entry name" value="MEMBRANE TRANSPORTER PROTEIN"/>
    <property type="match status" value="1"/>
</dbReference>
<evidence type="ECO:0000256" key="8">
    <source>
        <dbReference type="RuleBase" id="RU363041"/>
    </source>
</evidence>
<accession>A0A5B8YM64</accession>
<feature type="transmembrane region" description="Helical" evidence="8">
    <location>
        <begin position="162"/>
        <end position="180"/>
    </location>
</feature>
<evidence type="ECO:0000313" key="9">
    <source>
        <dbReference type="EMBL" id="QED39012.1"/>
    </source>
</evidence>
<dbReference type="RefSeq" id="WP_146837305.1">
    <property type="nucleotide sequence ID" value="NZ_CP042476.1"/>
</dbReference>
<dbReference type="Proteomes" id="UP000321954">
    <property type="component" value="Chromosome"/>
</dbReference>
<dbReference type="KEGG" id="anp:FK178_15370"/>
<dbReference type="Pfam" id="PF01925">
    <property type="entry name" value="TauE"/>
    <property type="match status" value="1"/>
</dbReference>
<comment type="subcellular location">
    <subcellularLocation>
        <location evidence="1 8">Cell membrane</location>
        <topology evidence="1 8">Multi-pass membrane protein</topology>
    </subcellularLocation>
</comment>
<evidence type="ECO:0000256" key="5">
    <source>
        <dbReference type="ARBA" id="ARBA00022692"/>
    </source>
</evidence>
<keyword evidence="5 8" id="KW-0812">Transmembrane</keyword>
<dbReference type="EMBL" id="CP042476">
    <property type="protein sequence ID" value="QED39012.1"/>
    <property type="molecule type" value="Genomic_DNA"/>
</dbReference>
<feature type="transmembrane region" description="Helical" evidence="8">
    <location>
        <begin position="72"/>
        <end position="90"/>
    </location>
</feature>
<organism evidence="9 10">
    <name type="scientific">Antarcticibacterium arcticum</name>
    <dbReference type="NCBI Taxonomy" id="2585771"/>
    <lineage>
        <taxon>Bacteria</taxon>
        <taxon>Pseudomonadati</taxon>
        <taxon>Bacteroidota</taxon>
        <taxon>Flavobacteriia</taxon>
        <taxon>Flavobacteriales</taxon>
        <taxon>Flavobacteriaceae</taxon>
        <taxon>Antarcticibacterium</taxon>
    </lineage>
</organism>
<proteinExistence type="inferred from homology"/>
<dbReference type="PANTHER" id="PTHR30269">
    <property type="entry name" value="TRANSMEMBRANE PROTEIN YFCA"/>
    <property type="match status" value="1"/>
</dbReference>
<evidence type="ECO:0000313" key="10">
    <source>
        <dbReference type="Proteomes" id="UP000321954"/>
    </source>
</evidence>